<organism evidence="1 2">
    <name type="scientific">Penicillium hetheringtonii</name>
    <dbReference type="NCBI Taxonomy" id="911720"/>
    <lineage>
        <taxon>Eukaryota</taxon>
        <taxon>Fungi</taxon>
        <taxon>Dikarya</taxon>
        <taxon>Ascomycota</taxon>
        <taxon>Pezizomycotina</taxon>
        <taxon>Eurotiomycetes</taxon>
        <taxon>Eurotiomycetidae</taxon>
        <taxon>Eurotiales</taxon>
        <taxon>Aspergillaceae</taxon>
        <taxon>Penicillium</taxon>
    </lineage>
</organism>
<dbReference type="Proteomes" id="UP001216150">
    <property type="component" value="Unassembled WGS sequence"/>
</dbReference>
<dbReference type="EMBL" id="JAQJAC010000007">
    <property type="protein sequence ID" value="KAJ5579082.1"/>
    <property type="molecule type" value="Genomic_DNA"/>
</dbReference>
<proteinExistence type="predicted"/>
<reference evidence="1 2" key="1">
    <citation type="journal article" date="2023" name="IMA Fungus">
        <title>Comparative genomic study of the Penicillium genus elucidates a diverse pangenome and 15 lateral gene transfer events.</title>
        <authorList>
            <person name="Petersen C."/>
            <person name="Sorensen T."/>
            <person name="Nielsen M.R."/>
            <person name="Sondergaard T.E."/>
            <person name="Sorensen J.L."/>
            <person name="Fitzpatrick D.A."/>
            <person name="Frisvad J.C."/>
            <person name="Nielsen K.L."/>
        </authorList>
    </citation>
    <scope>NUCLEOTIDE SEQUENCE [LARGE SCALE GENOMIC DNA]</scope>
    <source>
        <strain evidence="1 2">IBT 29057</strain>
    </source>
</reference>
<evidence type="ECO:0000313" key="1">
    <source>
        <dbReference type="EMBL" id="KAJ5579082.1"/>
    </source>
</evidence>
<gene>
    <name evidence="1" type="ORF">N7450_007949</name>
</gene>
<name>A0AAD6GNN9_9EURO</name>
<keyword evidence="2" id="KW-1185">Reference proteome</keyword>
<comment type="caution">
    <text evidence="1">The sequence shown here is derived from an EMBL/GenBank/DDBJ whole genome shotgun (WGS) entry which is preliminary data.</text>
</comment>
<accession>A0AAD6GNN9</accession>
<evidence type="ECO:0000313" key="2">
    <source>
        <dbReference type="Proteomes" id="UP001216150"/>
    </source>
</evidence>
<sequence length="107" mass="12015">MLIVSFKACPYGTEVEDDPGLAISDSSNAMLRVGGNPAMTDLSDELPYFLFVPLIELTHQTIGQEELRIRIASALQMWLFDQAAPRIQERGMILDSTFQQQNKAIER</sequence>
<protein>
    <submittedName>
        <fullName evidence="1">Uncharacterized protein</fullName>
    </submittedName>
</protein>
<dbReference type="AlphaFoldDB" id="A0AAD6GNN9"/>